<comment type="caution">
    <text evidence="1">The sequence shown here is derived from an EMBL/GenBank/DDBJ whole genome shotgun (WGS) entry which is preliminary data.</text>
</comment>
<evidence type="ECO:0000313" key="1">
    <source>
        <dbReference type="EMBL" id="MPC11850.1"/>
    </source>
</evidence>
<dbReference type="AlphaFoldDB" id="A0A5B7CQX1"/>
<keyword evidence="2" id="KW-1185">Reference proteome</keyword>
<reference evidence="1 2" key="1">
    <citation type="submission" date="2019-05" db="EMBL/GenBank/DDBJ databases">
        <title>Another draft genome of Portunus trituberculatus and its Hox gene families provides insights of decapod evolution.</title>
        <authorList>
            <person name="Jeong J.-H."/>
            <person name="Song I."/>
            <person name="Kim S."/>
            <person name="Choi T."/>
            <person name="Kim D."/>
            <person name="Ryu S."/>
            <person name="Kim W."/>
        </authorList>
    </citation>
    <scope>NUCLEOTIDE SEQUENCE [LARGE SCALE GENOMIC DNA]</scope>
    <source>
        <tissue evidence="1">Muscle</tissue>
    </source>
</reference>
<sequence>MKHRSSPCPRPTLLCHALRRRSIVRVRWSRQETIGGAGEPPARPHSLININVSSPFDRCSVNIRANSRHMRCAKRPAHESAKVLVPRRYLGRGGASAGGRFRGMGARDMGRDLCSHLVNYVARDVLQGLLPPVNPGTLWRRCNEGYCCRQYLFV</sequence>
<evidence type="ECO:0000313" key="2">
    <source>
        <dbReference type="Proteomes" id="UP000324222"/>
    </source>
</evidence>
<name>A0A5B7CQX1_PORTR</name>
<proteinExistence type="predicted"/>
<accession>A0A5B7CQX1</accession>
<dbReference type="EMBL" id="VSRR010000184">
    <property type="protein sequence ID" value="MPC11850.1"/>
    <property type="molecule type" value="Genomic_DNA"/>
</dbReference>
<organism evidence="1 2">
    <name type="scientific">Portunus trituberculatus</name>
    <name type="common">Swimming crab</name>
    <name type="synonym">Neptunus trituberculatus</name>
    <dbReference type="NCBI Taxonomy" id="210409"/>
    <lineage>
        <taxon>Eukaryota</taxon>
        <taxon>Metazoa</taxon>
        <taxon>Ecdysozoa</taxon>
        <taxon>Arthropoda</taxon>
        <taxon>Crustacea</taxon>
        <taxon>Multicrustacea</taxon>
        <taxon>Malacostraca</taxon>
        <taxon>Eumalacostraca</taxon>
        <taxon>Eucarida</taxon>
        <taxon>Decapoda</taxon>
        <taxon>Pleocyemata</taxon>
        <taxon>Brachyura</taxon>
        <taxon>Eubrachyura</taxon>
        <taxon>Portunoidea</taxon>
        <taxon>Portunidae</taxon>
        <taxon>Portuninae</taxon>
        <taxon>Portunus</taxon>
    </lineage>
</organism>
<protein>
    <submittedName>
        <fullName evidence="1">Uncharacterized protein</fullName>
    </submittedName>
</protein>
<dbReference type="Proteomes" id="UP000324222">
    <property type="component" value="Unassembled WGS sequence"/>
</dbReference>
<gene>
    <name evidence="1" type="ORF">E2C01_004526</name>
</gene>